<dbReference type="EMBL" id="CP062983">
    <property type="protein sequence ID" value="QPC83454.1"/>
    <property type="molecule type" value="Genomic_DNA"/>
</dbReference>
<dbReference type="PROSITE" id="PS51257">
    <property type="entry name" value="PROKAR_LIPOPROTEIN"/>
    <property type="match status" value="1"/>
</dbReference>
<dbReference type="RefSeq" id="WP_195171521.1">
    <property type="nucleotide sequence ID" value="NZ_CP062983.1"/>
</dbReference>
<evidence type="ECO:0000313" key="2">
    <source>
        <dbReference type="Proteomes" id="UP000594468"/>
    </source>
</evidence>
<evidence type="ECO:0000313" key="1">
    <source>
        <dbReference type="EMBL" id="QPC83454.1"/>
    </source>
</evidence>
<accession>A0A7S8EAQ1</accession>
<sequence>MRRKSTNDTGSTSYSLTYRTIWIALMMALLMAACTSEPEGTLPTLAQLPTDAPQAVTLTPTSAPPDPEEAQVSVERTIPATFTETATVTVTASQTITDTPSPTATNLPTLSAEDRPLMGLMDYAAHATILPDNFFPPDLTPLGPPPTTIPVTVTGVSVISTQVGGSSGGGAVLVTPITSVIVGTSPASTCQYSPSGGFGTVFNNNADIARQLGCPLGNPPVVTQVNGALQLFQQGQMRWLEPGDIYVFYNSGSYQYYTDTFIEGTDPQTSSEAPPQPGLEAPVRGFLKVWSSNPSVRDGLGWGTTSEESWPAVYQDFAHGRMIAMPGRGEILVLIGDVRGSGTWRTVAGQY</sequence>
<dbReference type="AlphaFoldDB" id="A0A7S8EAQ1"/>
<dbReference type="KEGG" id="pmet:G4Y79_03475"/>
<dbReference type="Proteomes" id="UP000594468">
    <property type="component" value="Chromosome"/>
</dbReference>
<name>A0A7S8EAQ1_9CHLR</name>
<protein>
    <submittedName>
        <fullName evidence="1">Uncharacterized protein</fullName>
    </submittedName>
</protein>
<organism evidence="1 2">
    <name type="scientific">Phototrophicus methaneseepsis</name>
    <dbReference type="NCBI Taxonomy" id="2710758"/>
    <lineage>
        <taxon>Bacteria</taxon>
        <taxon>Bacillati</taxon>
        <taxon>Chloroflexota</taxon>
        <taxon>Candidatus Thermofontia</taxon>
        <taxon>Phototrophicales</taxon>
        <taxon>Phototrophicaceae</taxon>
        <taxon>Phototrophicus</taxon>
    </lineage>
</organism>
<reference evidence="1 2" key="1">
    <citation type="submission" date="2020-02" db="EMBL/GenBank/DDBJ databases">
        <authorList>
            <person name="Zheng R.K."/>
            <person name="Sun C.M."/>
        </authorList>
    </citation>
    <scope>NUCLEOTIDE SEQUENCE [LARGE SCALE GENOMIC DNA]</scope>
    <source>
        <strain evidence="2">rifampicinis</strain>
    </source>
</reference>
<gene>
    <name evidence="1" type="ORF">G4Y79_03475</name>
</gene>
<keyword evidence="2" id="KW-1185">Reference proteome</keyword>
<proteinExistence type="predicted"/>